<evidence type="ECO:0000256" key="6">
    <source>
        <dbReference type="ARBA" id="ARBA00022989"/>
    </source>
</evidence>
<dbReference type="InterPro" id="IPR037294">
    <property type="entry name" value="ABC_BtuC-like"/>
</dbReference>
<dbReference type="PANTHER" id="PTHR30472">
    <property type="entry name" value="FERRIC ENTEROBACTIN TRANSPORT SYSTEM PERMEASE PROTEIN"/>
    <property type="match status" value="1"/>
</dbReference>
<evidence type="ECO:0000256" key="4">
    <source>
        <dbReference type="ARBA" id="ARBA00022475"/>
    </source>
</evidence>
<feature type="transmembrane region" description="Helical" evidence="8">
    <location>
        <begin position="298"/>
        <end position="320"/>
    </location>
</feature>
<keyword evidence="10" id="KW-1185">Reference proteome</keyword>
<feature type="transmembrane region" description="Helical" evidence="8">
    <location>
        <begin position="139"/>
        <end position="156"/>
    </location>
</feature>
<feature type="transmembrane region" description="Helical" evidence="8">
    <location>
        <begin position="168"/>
        <end position="187"/>
    </location>
</feature>
<keyword evidence="6 8" id="KW-1133">Transmembrane helix</keyword>
<sequence length="351" mass="35486">MTAVSTPRAKAPHDEVSVAVQRRRAWARSAGLVTAVVVLGLLVLVSLSVGSKEIPLGDVWAALFGNPPDDYTATVVESRIPRTLLAVVVGAALAVAGAVMQGITRNPLGDPGLLGVNSGAAATVVTSIAFFGVSAAGNVWVALPGAVAAVVIVYAIGHGRGHGSPARLVLAGAVVTAVFSAYVQAISLSFPDAFAAYRFWVIGSVAGRGFDTFWSILPFIVVGLVLCLSLVGPLNALALGEDSAVALGARPGVTRLVGGAGTTLLAAASTAGVGPIGFVGLAVPHIVRALIGGDHRWLLPFCVVLGPALVLTADVVGRVIARPDELMVGVITAFIGAPVLFVVVRRLGARA</sequence>
<keyword evidence="4" id="KW-1003">Cell membrane</keyword>
<evidence type="ECO:0000256" key="8">
    <source>
        <dbReference type="SAM" id="Phobius"/>
    </source>
</evidence>
<evidence type="ECO:0000256" key="5">
    <source>
        <dbReference type="ARBA" id="ARBA00022692"/>
    </source>
</evidence>
<dbReference type="Proteomes" id="UP000190857">
    <property type="component" value="Unassembled WGS sequence"/>
</dbReference>
<protein>
    <submittedName>
        <fullName evidence="9">Iron complex transport system permease protein</fullName>
    </submittedName>
</protein>
<dbReference type="GO" id="GO:0005886">
    <property type="term" value="C:plasma membrane"/>
    <property type="evidence" value="ECO:0007669"/>
    <property type="project" value="UniProtKB-SubCell"/>
</dbReference>
<dbReference type="GO" id="GO:0033214">
    <property type="term" value="P:siderophore-iron import into cell"/>
    <property type="evidence" value="ECO:0007669"/>
    <property type="project" value="TreeGrafter"/>
</dbReference>
<keyword evidence="5 8" id="KW-0812">Transmembrane</keyword>
<dbReference type="GO" id="GO:0022857">
    <property type="term" value="F:transmembrane transporter activity"/>
    <property type="evidence" value="ECO:0007669"/>
    <property type="project" value="InterPro"/>
</dbReference>
<evidence type="ECO:0000313" key="9">
    <source>
        <dbReference type="EMBL" id="SKC63627.1"/>
    </source>
</evidence>
<dbReference type="PANTHER" id="PTHR30472:SF1">
    <property type="entry name" value="FE(3+) DICITRATE TRANSPORT SYSTEM PERMEASE PROTEIN FECC-RELATED"/>
    <property type="match status" value="1"/>
</dbReference>
<feature type="transmembrane region" description="Helical" evidence="8">
    <location>
        <begin position="112"/>
        <end position="133"/>
    </location>
</feature>
<feature type="transmembrane region" description="Helical" evidence="8">
    <location>
        <begin position="80"/>
        <end position="100"/>
    </location>
</feature>
<keyword evidence="7 8" id="KW-0472">Membrane</keyword>
<proteinExistence type="inferred from homology"/>
<dbReference type="CDD" id="cd06550">
    <property type="entry name" value="TM_ABC_iron-siderophores_like"/>
    <property type="match status" value="1"/>
</dbReference>
<gene>
    <name evidence="9" type="ORF">SAMN06309945_2296</name>
</gene>
<dbReference type="STRING" id="123320.SAMN06309945_2296"/>
<evidence type="ECO:0000256" key="3">
    <source>
        <dbReference type="ARBA" id="ARBA00022448"/>
    </source>
</evidence>
<evidence type="ECO:0000256" key="7">
    <source>
        <dbReference type="ARBA" id="ARBA00023136"/>
    </source>
</evidence>
<dbReference type="InterPro" id="IPR000522">
    <property type="entry name" value="ABC_transptr_permease_BtuC"/>
</dbReference>
<dbReference type="EMBL" id="FUZP01000002">
    <property type="protein sequence ID" value="SKC63627.1"/>
    <property type="molecule type" value="Genomic_DNA"/>
</dbReference>
<feature type="transmembrane region" description="Helical" evidence="8">
    <location>
        <begin position="260"/>
        <end position="286"/>
    </location>
</feature>
<dbReference type="OrthoDB" id="9782305at2"/>
<feature type="transmembrane region" description="Helical" evidence="8">
    <location>
        <begin position="217"/>
        <end position="240"/>
    </location>
</feature>
<feature type="transmembrane region" description="Helical" evidence="8">
    <location>
        <begin position="30"/>
        <end position="50"/>
    </location>
</feature>
<organism evidence="9 10">
    <name type="scientific">Okibacterium fritillariae</name>
    <dbReference type="NCBI Taxonomy" id="123320"/>
    <lineage>
        <taxon>Bacteria</taxon>
        <taxon>Bacillati</taxon>
        <taxon>Actinomycetota</taxon>
        <taxon>Actinomycetes</taxon>
        <taxon>Micrococcales</taxon>
        <taxon>Microbacteriaceae</taxon>
        <taxon>Okibacterium</taxon>
    </lineage>
</organism>
<evidence type="ECO:0000313" key="10">
    <source>
        <dbReference type="Proteomes" id="UP000190857"/>
    </source>
</evidence>
<keyword evidence="3" id="KW-0813">Transport</keyword>
<feature type="transmembrane region" description="Helical" evidence="8">
    <location>
        <begin position="326"/>
        <end position="344"/>
    </location>
</feature>
<name>A0A1T5KIS9_9MICO</name>
<dbReference type="Gene3D" id="1.10.3470.10">
    <property type="entry name" value="ABC transporter involved in vitamin B12 uptake, BtuC"/>
    <property type="match status" value="1"/>
</dbReference>
<dbReference type="Pfam" id="PF01032">
    <property type="entry name" value="FecCD"/>
    <property type="match status" value="1"/>
</dbReference>
<dbReference type="RefSeq" id="WP_079728336.1">
    <property type="nucleotide sequence ID" value="NZ_FUZP01000002.1"/>
</dbReference>
<dbReference type="AlphaFoldDB" id="A0A1T5KIS9"/>
<dbReference type="SUPFAM" id="SSF81345">
    <property type="entry name" value="ABC transporter involved in vitamin B12 uptake, BtuC"/>
    <property type="match status" value="1"/>
</dbReference>
<reference evidence="9 10" key="1">
    <citation type="submission" date="2017-02" db="EMBL/GenBank/DDBJ databases">
        <authorList>
            <person name="Peterson S.W."/>
        </authorList>
    </citation>
    <scope>NUCLEOTIDE SEQUENCE [LARGE SCALE GENOMIC DNA]</scope>
    <source>
        <strain evidence="9 10">VKM Ac-2059</strain>
    </source>
</reference>
<evidence type="ECO:0000256" key="2">
    <source>
        <dbReference type="ARBA" id="ARBA00007935"/>
    </source>
</evidence>
<evidence type="ECO:0000256" key="1">
    <source>
        <dbReference type="ARBA" id="ARBA00004651"/>
    </source>
</evidence>
<accession>A0A1T5KIS9</accession>
<comment type="subcellular location">
    <subcellularLocation>
        <location evidence="1">Cell membrane</location>
        <topology evidence="1">Multi-pass membrane protein</topology>
    </subcellularLocation>
</comment>
<dbReference type="FunFam" id="1.10.3470.10:FF:000001">
    <property type="entry name" value="Vitamin B12 ABC transporter permease BtuC"/>
    <property type="match status" value="1"/>
</dbReference>
<comment type="similarity">
    <text evidence="2">Belongs to the binding-protein-dependent transport system permease family. FecCD subfamily.</text>
</comment>